<feature type="transmembrane region" description="Helical" evidence="2">
    <location>
        <begin position="49"/>
        <end position="66"/>
    </location>
</feature>
<reference evidence="3" key="1">
    <citation type="submission" date="2024-07" db="EMBL/GenBank/DDBJ databases">
        <authorList>
            <person name="Li X.-J."/>
            <person name="Wang X."/>
        </authorList>
    </citation>
    <scope>NUCLEOTIDE SEQUENCE</scope>
    <source>
        <strain evidence="3">HSP-334</strain>
    </source>
</reference>
<dbReference type="KEGG" id="lrug:AB8B22_04075"/>
<feature type="transmembrane region" description="Helical" evidence="2">
    <location>
        <begin position="109"/>
        <end position="127"/>
    </location>
</feature>
<feature type="transmembrane region" description="Helical" evidence="2">
    <location>
        <begin position="215"/>
        <end position="240"/>
    </location>
</feature>
<feature type="transmembrane region" description="Helical" evidence="2">
    <location>
        <begin position="21"/>
        <end position="43"/>
    </location>
</feature>
<accession>A0AB39VIM4</accession>
<proteinExistence type="predicted"/>
<dbReference type="Pfam" id="PF13687">
    <property type="entry name" value="DUF4153"/>
    <property type="match status" value="1"/>
</dbReference>
<feature type="transmembrane region" description="Helical" evidence="2">
    <location>
        <begin position="312"/>
        <end position="331"/>
    </location>
</feature>
<feature type="transmembrane region" description="Helical" evidence="2">
    <location>
        <begin position="338"/>
        <end position="357"/>
    </location>
</feature>
<keyword evidence="1" id="KW-0175">Coiled coil</keyword>
<evidence type="ECO:0000256" key="2">
    <source>
        <dbReference type="SAM" id="Phobius"/>
    </source>
</evidence>
<evidence type="ECO:0000256" key="1">
    <source>
        <dbReference type="SAM" id="Coils"/>
    </source>
</evidence>
<feature type="transmembrane region" description="Helical" evidence="2">
    <location>
        <begin position="175"/>
        <end position="194"/>
    </location>
</feature>
<dbReference type="InterPro" id="IPR025291">
    <property type="entry name" value="DUF4153"/>
</dbReference>
<keyword evidence="2" id="KW-0472">Membrane</keyword>
<feature type="transmembrane region" description="Helical" evidence="2">
    <location>
        <begin position="252"/>
        <end position="271"/>
    </location>
</feature>
<sequence>MKLKEKFKNLFPDMKKGIERFPVTVIFGLILFIVTIFSIEGSYYKLETWIEYLIIAIPFSATVELIREKYFENKNRKFFRIINFFGTILFIFVSKMFFKNYFAGEVINVTAAVLIFYVLFYLIPIVYRNENREKYLQSVVGNQIITIGFALVLFLGFSAIIGTVDVLLVNLLHTLYIHAFVFSSAVFGVIFFVSRLKEKDESLENYALPKIVEILICYILIPLILIYTAILYLYFAKIIFTLKMPKGVVSHLVLWYTAFSLFIIIMVTPITFKNKFAKFYKKFFPMISVPLILLALFSINERIFQYGITENRYLVVILVIWLLFNMILYIVKNDVKWVLISYIFAILIAVFSPFNLVTVSINSQNKRLERLLIKNGIIQNGKITNKNDKISIKSKNEIMSVIDYFYNNTSELKWKKIKILGKTYEKPEDFMKVIGANDFWRSYESIDNQEKGVISEISLKMNDGIKMTEAKGYDYLIYDFSVSYLLDANETKEFDNENYKVVLKNKNLMIKNIQKNIEVLNIDLNKIATEVYLKIKEKAKKQNQSYVELPENDLTYLSETKNSKYKIVFSDIHFSEEDKIDGLNINIYFSEK</sequence>
<feature type="transmembrane region" description="Helical" evidence="2">
    <location>
        <begin position="78"/>
        <end position="97"/>
    </location>
</feature>
<organism evidence="3">
    <name type="scientific">Leptotrichia rugosa</name>
    <dbReference type="NCBI Taxonomy" id="3239302"/>
    <lineage>
        <taxon>Bacteria</taxon>
        <taxon>Fusobacteriati</taxon>
        <taxon>Fusobacteriota</taxon>
        <taxon>Fusobacteriia</taxon>
        <taxon>Fusobacteriales</taxon>
        <taxon>Leptotrichiaceae</taxon>
        <taxon>Leptotrichia</taxon>
    </lineage>
</organism>
<keyword evidence="2" id="KW-1133">Transmembrane helix</keyword>
<dbReference type="EMBL" id="CP165644">
    <property type="protein sequence ID" value="XDU67597.1"/>
    <property type="molecule type" value="Genomic_DNA"/>
</dbReference>
<dbReference type="AlphaFoldDB" id="A0AB39VIM4"/>
<dbReference type="RefSeq" id="WP_369711754.1">
    <property type="nucleotide sequence ID" value="NZ_CP165644.1"/>
</dbReference>
<feature type="transmembrane region" description="Helical" evidence="2">
    <location>
        <begin position="139"/>
        <end position="163"/>
    </location>
</feature>
<feature type="coiled-coil region" evidence="1">
    <location>
        <begin position="503"/>
        <end position="530"/>
    </location>
</feature>
<evidence type="ECO:0000313" key="3">
    <source>
        <dbReference type="EMBL" id="XDU67597.1"/>
    </source>
</evidence>
<name>A0AB39VIM4_9FUSO</name>
<keyword evidence="2" id="KW-0812">Transmembrane</keyword>
<protein>
    <submittedName>
        <fullName evidence="3">DUF4153 domain-containing protein</fullName>
    </submittedName>
</protein>
<gene>
    <name evidence="3" type="ORF">AB8B22_04075</name>
</gene>
<feature type="transmembrane region" description="Helical" evidence="2">
    <location>
        <begin position="283"/>
        <end position="300"/>
    </location>
</feature>